<dbReference type="EMBL" id="JBHTOH010000010">
    <property type="protein sequence ID" value="MFD1410185.1"/>
    <property type="molecule type" value="Genomic_DNA"/>
</dbReference>
<name>A0ABW4BL03_9LACO</name>
<reference evidence="2" key="1">
    <citation type="journal article" date="2019" name="Int. J. Syst. Evol. Microbiol.">
        <title>The Global Catalogue of Microorganisms (GCM) 10K type strain sequencing project: providing services to taxonomists for standard genome sequencing and annotation.</title>
        <authorList>
            <consortium name="The Broad Institute Genomics Platform"/>
            <consortium name="The Broad Institute Genome Sequencing Center for Infectious Disease"/>
            <person name="Wu L."/>
            <person name="Ma J."/>
        </authorList>
    </citation>
    <scope>NUCLEOTIDE SEQUENCE [LARGE SCALE GENOMIC DNA]</scope>
    <source>
        <strain evidence="2">CCM 8937</strain>
    </source>
</reference>
<proteinExistence type="predicted"/>
<accession>A0ABW4BL03</accession>
<comment type="caution">
    <text evidence="1">The sequence shown here is derived from an EMBL/GenBank/DDBJ whole genome shotgun (WGS) entry which is preliminary data.</text>
</comment>
<protein>
    <recommendedName>
        <fullName evidence="3">Transposase</fullName>
    </recommendedName>
</protein>
<organism evidence="1 2">
    <name type="scientific">Lapidilactobacillus gannanensis</name>
    <dbReference type="NCBI Taxonomy" id="2486002"/>
    <lineage>
        <taxon>Bacteria</taxon>
        <taxon>Bacillati</taxon>
        <taxon>Bacillota</taxon>
        <taxon>Bacilli</taxon>
        <taxon>Lactobacillales</taxon>
        <taxon>Lactobacillaceae</taxon>
        <taxon>Lapidilactobacillus</taxon>
    </lineage>
</organism>
<evidence type="ECO:0000313" key="1">
    <source>
        <dbReference type="EMBL" id="MFD1410185.1"/>
    </source>
</evidence>
<gene>
    <name evidence="1" type="ORF">ACFQ4R_00885</name>
</gene>
<evidence type="ECO:0000313" key="2">
    <source>
        <dbReference type="Proteomes" id="UP001597191"/>
    </source>
</evidence>
<sequence>MNRQADNLLPNLKKLQDLKFEIYIRSQHQLDFHYFGLYTLELPQQTVDLGAWYHRFKQQLTIDEIAALIVDRYQL</sequence>
<evidence type="ECO:0008006" key="3">
    <source>
        <dbReference type="Google" id="ProtNLM"/>
    </source>
</evidence>
<keyword evidence="2" id="KW-1185">Reference proteome</keyword>
<dbReference type="RefSeq" id="WP_125651393.1">
    <property type="nucleotide sequence ID" value="NZ_JBHTOH010000010.1"/>
</dbReference>
<dbReference type="Proteomes" id="UP001597191">
    <property type="component" value="Unassembled WGS sequence"/>
</dbReference>